<evidence type="ECO:0000313" key="2">
    <source>
        <dbReference type="EMBL" id="QDU20560.1"/>
    </source>
</evidence>
<evidence type="ECO:0000313" key="3">
    <source>
        <dbReference type="Proteomes" id="UP000319576"/>
    </source>
</evidence>
<sequence>MNVSTLTFSHDQTAGTGHALGSSTSKWFAEWKARKSSAPTPAAEPQAPPADDAADALAQWLSSDGK</sequence>
<keyword evidence="3" id="KW-1185">Reference proteome</keyword>
<protein>
    <submittedName>
        <fullName evidence="2">Uncharacterized protein</fullName>
    </submittedName>
</protein>
<feature type="compositionally biased region" description="Polar residues" evidence="1">
    <location>
        <begin position="1"/>
        <end position="26"/>
    </location>
</feature>
<evidence type="ECO:0000256" key="1">
    <source>
        <dbReference type="SAM" id="MobiDB-lite"/>
    </source>
</evidence>
<dbReference type="AlphaFoldDB" id="A0A517XSS3"/>
<dbReference type="Proteomes" id="UP000319576">
    <property type="component" value="Chromosome"/>
</dbReference>
<feature type="compositionally biased region" description="Low complexity" evidence="1">
    <location>
        <begin position="38"/>
        <end position="58"/>
    </location>
</feature>
<dbReference type="EMBL" id="CP036273">
    <property type="protein sequence ID" value="QDU20560.1"/>
    <property type="molecule type" value="Genomic_DNA"/>
</dbReference>
<name>A0A517XSS3_9BACT</name>
<reference evidence="2 3" key="1">
    <citation type="submission" date="2019-02" db="EMBL/GenBank/DDBJ databases">
        <title>Deep-cultivation of Planctomycetes and their phenomic and genomic characterization uncovers novel biology.</title>
        <authorList>
            <person name="Wiegand S."/>
            <person name="Jogler M."/>
            <person name="Boedeker C."/>
            <person name="Pinto D."/>
            <person name="Vollmers J."/>
            <person name="Rivas-Marin E."/>
            <person name="Kohn T."/>
            <person name="Peeters S.H."/>
            <person name="Heuer A."/>
            <person name="Rast P."/>
            <person name="Oberbeckmann S."/>
            <person name="Bunk B."/>
            <person name="Jeske O."/>
            <person name="Meyerdierks A."/>
            <person name="Storesund J.E."/>
            <person name="Kallscheuer N."/>
            <person name="Luecker S."/>
            <person name="Lage O.M."/>
            <person name="Pohl T."/>
            <person name="Merkel B.J."/>
            <person name="Hornburger P."/>
            <person name="Mueller R.-W."/>
            <person name="Bruemmer F."/>
            <person name="Labrenz M."/>
            <person name="Spormann A.M."/>
            <person name="Op den Camp H."/>
            <person name="Overmann J."/>
            <person name="Amann R."/>
            <person name="Jetten M.S.M."/>
            <person name="Mascher T."/>
            <person name="Medema M.H."/>
            <person name="Devos D.P."/>
            <person name="Kaster A.-K."/>
            <person name="Ovreas L."/>
            <person name="Rohde M."/>
            <person name="Galperin M.Y."/>
            <person name="Jogler C."/>
        </authorList>
    </citation>
    <scope>NUCLEOTIDE SEQUENCE [LARGE SCALE GENOMIC DNA]</scope>
    <source>
        <strain evidence="2 3">ETA_A1</strain>
    </source>
</reference>
<organism evidence="2 3">
    <name type="scientific">Urbifossiella limnaea</name>
    <dbReference type="NCBI Taxonomy" id="2528023"/>
    <lineage>
        <taxon>Bacteria</taxon>
        <taxon>Pseudomonadati</taxon>
        <taxon>Planctomycetota</taxon>
        <taxon>Planctomycetia</taxon>
        <taxon>Gemmatales</taxon>
        <taxon>Gemmataceae</taxon>
        <taxon>Urbifossiella</taxon>
    </lineage>
</organism>
<accession>A0A517XSS3</accession>
<gene>
    <name evidence="2" type="ORF">ETAA1_25150</name>
</gene>
<dbReference type="RefSeq" id="WP_145238312.1">
    <property type="nucleotide sequence ID" value="NZ_CP036273.1"/>
</dbReference>
<feature type="region of interest" description="Disordered" evidence="1">
    <location>
        <begin position="1"/>
        <end position="66"/>
    </location>
</feature>
<dbReference type="KEGG" id="uli:ETAA1_25150"/>
<proteinExistence type="predicted"/>